<dbReference type="EMBL" id="DRWN01000022">
    <property type="protein sequence ID" value="HHK68020.1"/>
    <property type="molecule type" value="Genomic_DNA"/>
</dbReference>
<organism evidence="2">
    <name type="scientific">Caldiarchaeum subterraneum</name>
    <dbReference type="NCBI Taxonomy" id="311458"/>
    <lineage>
        <taxon>Archaea</taxon>
        <taxon>Nitrososphaerota</taxon>
        <taxon>Candidatus Caldarchaeales</taxon>
        <taxon>Candidatus Caldarchaeaceae</taxon>
        <taxon>Candidatus Caldarchaeum</taxon>
    </lineage>
</organism>
<gene>
    <name evidence="2" type="ORF">ENM11_02545</name>
</gene>
<dbReference type="Pfam" id="PF03070">
    <property type="entry name" value="TENA_THI-4"/>
    <property type="match status" value="1"/>
</dbReference>
<protein>
    <submittedName>
        <fullName evidence="2">TenA family transcriptional regulator</fullName>
    </submittedName>
</protein>
<dbReference type="Gene3D" id="1.20.910.10">
    <property type="entry name" value="Heme oxygenase-like"/>
    <property type="match status" value="1"/>
</dbReference>
<accession>A0A7C5LBG3</accession>
<name>A0A7C5LBG3_CALS0</name>
<evidence type="ECO:0000313" key="2">
    <source>
        <dbReference type="EMBL" id="HHK68020.1"/>
    </source>
</evidence>
<dbReference type="InterPro" id="IPR004305">
    <property type="entry name" value="Thiaminase-2/PQQC"/>
</dbReference>
<dbReference type="InterPro" id="IPR016084">
    <property type="entry name" value="Haem_Oase-like_multi-hlx"/>
</dbReference>
<dbReference type="AlphaFoldDB" id="A0A7C5LBG3"/>
<evidence type="ECO:0000259" key="1">
    <source>
        <dbReference type="Pfam" id="PF03070"/>
    </source>
</evidence>
<reference evidence="2" key="1">
    <citation type="journal article" date="2020" name="mSystems">
        <title>Genome- and Community-Level Interaction Insights into Carbon Utilization and Element Cycling Functions of Hydrothermarchaeota in Hydrothermal Sediment.</title>
        <authorList>
            <person name="Zhou Z."/>
            <person name="Liu Y."/>
            <person name="Xu W."/>
            <person name="Pan J."/>
            <person name="Luo Z.H."/>
            <person name="Li M."/>
        </authorList>
    </citation>
    <scope>NUCLEOTIDE SEQUENCE [LARGE SCALE GENOMIC DNA]</scope>
    <source>
        <strain evidence="2">SpSt-1056</strain>
    </source>
</reference>
<proteinExistence type="predicted"/>
<dbReference type="SUPFAM" id="SSF48613">
    <property type="entry name" value="Heme oxygenase-like"/>
    <property type="match status" value="1"/>
</dbReference>
<sequence length="213" mass="24130">MRGRAFIQGLREELRELNRRVEEHPFLTKAEKGILPKEKLKLFVENQYYVVYHDLRSLALMVSRASNPDEAEYFSKLQQGDLMAFQQLVKLGDELEVSFKGLSGLRILPAAVSSTHYLAWLGLYAGAAEQVTALTVNLPVWGRACGRLASGMVKNYNIKFTGLDAFTHPPAWVEEEGVRIIGRYLPDAEERARLAARMIESYELSFWDAVYSG</sequence>
<comment type="caution">
    <text evidence="2">The sequence shown here is derived from an EMBL/GenBank/DDBJ whole genome shotgun (WGS) entry which is preliminary data.</text>
</comment>
<feature type="domain" description="Thiaminase-2/PQQC" evidence="1">
    <location>
        <begin position="13"/>
        <end position="211"/>
    </location>
</feature>